<feature type="transmembrane region" description="Helical" evidence="6">
    <location>
        <begin position="100"/>
        <end position="118"/>
    </location>
</feature>
<feature type="transmembrane region" description="Helical" evidence="6">
    <location>
        <begin position="289"/>
        <end position="306"/>
    </location>
</feature>
<keyword evidence="2 6" id="KW-0812">Transmembrane</keyword>
<dbReference type="GO" id="GO:0016020">
    <property type="term" value="C:membrane"/>
    <property type="evidence" value="ECO:0007669"/>
    <property type="project" value="UniProtKB-SubCell"/>
</dbReference>
<feature type="region of interest" description="Disordered" evidence="5">
    <location>
        <begin position="1"/>
        <end position="25"/>
    </location>
</feature>
<dbReference type="PANTHER" id="PTHR23294">
    <property type="entry name" value="ET TRANSLATION PRODUCT-RELATED"/>
    <property type="match status" value="1"/>
</dbReference>
<dbReference type="Gene3D" id="1.20.1250.20">
    <property type="entry name" value="MFS general substrate transporter like domains"/>
    <property type="match status" value="1"/>
</dbReference>
<feature type="transmembrane region" description="Helical" evidence="6">
    <location>
        <begin position="427"/>
        <end position="448"/>
    </location>
</feature>
<evidence type="ECO:0000256" key="4">
    <source>
        <dbReference type="ARBA" id="ARBA00023136"/>
    </source>
</evidence>
<organism evidence="7 8">
    <name type="scientific">Setaria viridis</name>
    <name type="common">Green bristlegrass</name>
    <name type="synonym">Setaria italica subsp. viridis</name>
    <dbReference type="NCBI Taxonomy" id="4556"/>
    <lineage>
        <taxon>Eukaryota</taxon>
        <taxon>Viridiplantae</taxon>
        <taxon>Streptophyta</taxon>
        <taxon>Embryophyta</taxon>
        <taxon>Tracheophyta</taxon>
        <taxon>Spermatophyta</taxon>
        <taxon>Magnoliopsida</taxon>
        <taxon>Liliopsida</taxon>
        <taxon>Poales</taxon>
        <taxon>Poaceae</taxon>
        <taxon>PACMAD clade</taxon>
        <taxon>Panicoideae</taxon>
        <taxon>Panicodae</taxon>
        <taxon>Paniceae</taxon>
        <taxon>Cenchrinae</taxon>
        <taxon>Setaria</taxon>
    </lineage>
</organism>
<dbReference type="Proteomes" id="UP000298652">
    <property type="component" value="Chromosome 7"/>
</dbReference>
<feature type="region of interest" description="Disordered" evidence="5">
    <location>
        <begin position="456"/>
        <end position="475"/>
    </location>
</feature>
<dbReference type="InterPro" id="IPR051617">
    <property type="entry name" value="UNC-93-like_regulator"/>
</dbReference>
<feature type="transmembrane region" description="Helical" evidence="6">
    <location>
        <begin position="363"/>
        <end position="384"/>
    </location>
</feature>
<reference evidence="7" key="1">
    <citation type="submission" date="2019-03" db="EMBL/GenBank/DDBJ databases">
        <title>WGS assembly of Setaria viridis.</title>
        <authorList>
            <person name="Huang P."/>
            <person name="Jenkins J."/>
            <person name="Grimwood J."/>
            <person name="Barry K."/>
            <person name="Healey A."/>
            <person name="Mamidi S."/>
            <person name="Sreedasyam A."/>
            <person name="Shu S."/>
            <person name="Feldman M."/>
            <person name="Wu J."/>
            <person name="Yu Y."/>
            <person name="Chen C."/>
            <person name="Johnson J."/>
            <person name="Rokhsar D."/>
            <person name="Baxter I."/>
            <person name="Schmutz J."/>
            <person name="Brutnell T."/>
            <person name="Kellogg E."/>
        </authorList>
    </citation>
    <scope>NUCLEOTIDE SEQUENCE [LARGE SCALE GENOMIC DNA]</scope>
</reference>
<sequence length="475" mass="50892">MAVTEVEGPPPPPPPPPPPSEVPARRGLLRYNSPLAQVSLLGLICFCCPGMFNALSGLGGGGQVDNTTADNANTALYACFAVFGVLGGAAHNLLGPRVTLLLGAITYPLYAGSFLYYNHHASQAFPVAAGAILGAGAGFLWAAQGAIMTSYPPPNRRGTYISLFWCLFNLGGVLGGLLPFSFNYNHGDKPGSVNNGTYIAFMAFMLTGAALTALVLPPARIVRDDGTRATRVTFSSPATEGAEILKLFANWKMLLVLPAAWASNFFYTYQFNNVNGKLFTLRTKGLNNVFYWGAQMLGSAGIGYFLDFGFASRRKRGLVGVVAVTVLGTAIWGGGLANQLKFDHGNLAVPIDFKDGHRYAGPFLLYFSYGLLDAMFQSLIYWIIGALANDSQILSRYVGFYKGVQSAGAAVAWQVDRRKTSLISQLIVNWGLMTISYPLLALLVFLAVKDEDNSVSSVEDGKEKDSKLSAPTSFH</sequence>
<feature type="transmembrane region" description="Helical" evidence="6">
    <location>
        <begin position="75"/>
        <end position="93"/>
    </location>
</feature>
<dbReference type="Gramene" id="TKW02909">
    <property type="protein sequence ID" value="TKW02909"/>
    <property type="gene ID" value="SEVIR_7G031600v2"/>
</dbReference>
<proteinExistence type="predicted"/>
<dbReference type="Pfam" id="PF05978">
    <property type="entry name" value="UNC-93"/>
    <property type="match status" value="1"/>
</dbReference>
<evidence type="ECO:0000256" key="2">
    <source>
        <dbReference type="ARBA" id="ARBA00022692"/>
    </source>
</evidence>
<feature type="transmembrane region" description="Helical" evidence="6">
    <location>
        <begin position="198"/>
        <end position="216"/>
    </location>
</feature>
<gene>
    <name evidence="7" type="ORF">SEVIR_7G031600v2</name>
</gene>
<dbReference type="PANTHER" id="PTHR23294:SF59">
    <property type="entry name" value="UNC93-LIKE PROTEIN C922.05C"/>
    <property type="match status" value="1"/>
</dbReference>
<name>A0A4U6TQH9_SETVI</name>
<dbReference type="SUPFAM" id="SSF103473">
    <property type="entry name" value="MFS general substrate transporter"/>
    <property type="match status" value="1"/>
</dbReference>
<keyword evidence="3 6" id="KW-1133">Transmembrane helix</keyword>
<dbReference type="AlphaFoldDB" id="A0A4U6TQH9"/>
<feature type="transmembrane region" description="Helical" evidence="6">
    <location>
        <begin position="35"/>
        <end position="55"/>
    </location>
</feature>
<evidence type="ECO:0000256" key="5">
    <source>
        <dbReference type="SAM" id="MobiDB-lite"/>
    </source>
</evidence>
<evidence type="ECO:0000256" key="3">
    <source>
        <dbReference type="ARBA" id="ARBA00022989"/>
    </source>
</evidence>
<evidence type="ECO:0000313" key="8">
    <source>
        <dbReference type="Proteomes" id="UP000298652"/>
    </source>
</evidence>
<evidence type="ECO:0000256" key="6">
    <source>
        <dbReference type="SAM" id="Phobius"/>
    </source>
</evidence>
<dbReference type="InterPro" id="IPR036259">
    <property type="entry name" value="MFS_trans_sf"/>
</dbReference>
<evidence type="ECO:0000313" key="7">
    <source>
        <dbReference type="EMBL" id="TKW02909.1"/>
    </source>
</evidence>
<protein>
    <recommendedName>
        <fullName evidence="9">Major facilitator superfamily (MFS) profile domain-containing protein</fullName>
    </recommendedName>
</protein>
<keyword evidence="4 6" id="KW-0472">Membrane</keyword>
<feature type="transmembrane region" description="Helical" evidence="6">
    <location>
        <begin position="159"/>
        <end position="178"/>
    </location>
</feature>
<keyword evidence="8" id="KW-1185">Reference proteome</keyword>
<feature type="transmembrane region" description="Helical" evidence="6">
    <location>
        <begin position="318"/>
        <end position="337"/>
    </location>
</feature>
<comment type="subcellular location">
    <subcellularLocation>
        <location evidence="1">Membrane</location>
        <topology evidence="1">Multi-pass membrane protein</topology>
    </subcellularLocation>
</comment>
<feature type="transmembrane region" description="Helical" evidence="6">
    <location>
        <begin position="124"/>
        <end position="147"/>
    </location>
</feature>
<dbReference type="OMA" id="AYWFMGA"/>
<feature type="compositionally biased region" description="Pro residues" evidence="5">
    <location>
        <begin position="8"/>
        <end position="21"/>
    </location>
</feature>
<dbReference type="InterPro" id="IPR010291">
    <property type="entry name" value="Ion_channel_UNC-93"/>
</dbReference>
<dbReference type="EMBL" id="CM016558">
    <property type="protein sequence ID" value="TKW02909.1"/>
    <property type="molecule type" value="Genomic_DNA"/>
</dbReference>
<evidence type="ECO:0008006" key="9">
    <source>
        <dbReference type="Google" id="ProtNLM"/>
    </source>
</evidence>
<accession>A0A4U6TQH9</accession>
<feature type="transmembrane region" description="Helical" evidence="6">
    <location>
        <begin position="253"/>
        <end position="269"/>
    </location>
</feature>
<evidence type="ECO:0000256" key="1">
    <source>
        <dbReference type="ARBA" id="ARBA00004141"/>
    </source>
</evidence>